<dbReference type="EMBL" id="JAFKMR010000011">
    <property type="protein sequence ID" value="MBN8743318.1"/>
    <property type="molecule type" value="Genomic_DNA"/>
</dbReference>
<name>A0A8I1SV62_THIA3</name>
<gene>
    <name evidence="3" type="ORF">J0I24_03325</name>
</gene>
<dbReference type="PANTHER" id="PTHR35272">
    <property type="entry name" value="THIOL:DISULFIDE INTERCHANGE PROTEIN DSBC-RELATED"/>
    <property type="match status" value="1"/>
</dbReference>
<dbReference type="SUPFAM" id="SSF52833">
    <property type="entry name" value="Thioredoxin-like"/>
    <property type="match status" value="1"/>
</dbReference>
<dbReference type="PROSITE" id="PS51318">
    <property type="entry name" value="TAT"/>
    <property type="match status" value="1"/>
</dbReference>
<dbReference type="PANTHER" id="PTHR35272:SF4">
    <property type="entry name" value="THIOL:DISULFIDE INTERCHANGE PROTEIN DSBG"/>
    <property type="match status" value="1"/>
</dbReference>
<dbReference type="AlphaFoldDB" id="A0A8I1SV62"/>
<dbReference type="Pfam" id="PF13098">
    <property type="entry name" value="Thioredoxin_2"/>
    <property type="match status" value="1"/>
</dbReference>
<dbReference type="InterPro" id="IPR012336">
    <property type="entry name" value="Thioredoxin-like_fold"/>
</dbReference>
<evidence type="ECO:0000313" key="3">
    <source>
        <dbReference type="EMBL" id="MBN8743318.1"/>
    </source>
</evidence>
<feature type="chain" id="PRO_5034492746" evidence="1">
    <location>
        <begin position="31"/>
        <end position="197"/>
    </location>
</feature>
<feature type="signal peptide" evidence="1">
    <location>
        <begin position="1"/>
        <end position="30"/>
    </location>
</feature>
<sequence>MIFNRRAALRTAFAAVVAASVMGLAPFASAQQTQNPDAVKVLSEMGKATIITEGHGPRVIYIFFDANCPYCHELYTNLRPKVGKDGLEIRWVPVAVLTPTSVTKGAAILQAPDRLKAFHENENTYGKGPTGQGGGIAPASKVLPATSAMLNANNALLEATKSPGVPTLLYRDKQGDAMLVVGPPDAQQLKDILASVK</sequence>
<accession>A0A8I1SV62</accession>
<evidence type="ECO:0000256" key="1">
    <source>
        <dbReference type="SAM" id="SignalP"/>
    </source>
</evidence>
<organism evidence="3 4">
    <name type="scientific">Thiomonas arsenitoxydans (strain DSM 22701 / CIP 110005 / 3As)</name>
    <dbReference type="NCBI Taxonomy" id="426114"/>
    <lineage>
        <taxon>Bacteria</taxon>
        <taxon>Pseudomonadati</taxon>
        <taxon>Pseudomonadota</taxon>
        <taxon>Betaproteobacteria</taxon>
        <taxon>Burkholderiales</taxon>
        <taxon>Thiomonas</taxon>
    </lineage>
</organism>
<evidence type="ECO:0000313" key="4">
    <source>
        <dbReference type="Proteomes" id="UP000664800"/>
    </source>
</evidence>
<dbReference type="InterPro" id="IPR036249">
    <property type="entry name" value="Thioredoxin-like_sf"/>
</dbReference>
<proteinExistence type="predicted"/>
<dbReference type="InterPro" id="IPR051470">
    <property type="entry name" value="Thiol:disulfide_interchange"/>
</dbReference>
<protein>
    <submittedName>
        <fullName evidence="3">Thioredoxin fold domain-containing protein</fullName>
    </submittedName>
</protein>
<comment type="caution">
    <text evidence="3">The sequence shown here is derived from an EMBL/GenBank/DDBJ whole genome shotgun (WGS) entry which is preliminary data.</text>
</comment>
<reference evidence="3" key="1">
    <citation type="submission" date="2021-02" db="EMBL/GenBank/DDBJ databases">
        <title>Thiocyanate and organic carbon inputs drive convergent selection for specific autotrophic Afipia and Thiobacillus strains within complex microbiomes.</title>
        <authorList>
            <person name="Huddy R.J."/>
            <person name="Sachdeva R."/>
            <person name="Kadzinga F."/>
            <person name="Kantor R.S."/>
            <person name="Harrison S.T.L."/>
            <person name="Banfield J.F."/>
        </authorList>
    </citation>
    <scope>NUCLEOTIDE SEQUENCE</scope>
    <source>
        <strain evidence="3">SCN18_13_7_16_R3_B_64_19</strain>
    </source>
</reference>
<dbReference type="Proteomes" id="UP000664800">
    <property type="component" value="Unassembled WGS sequence"/>
</dbReference>
<dbReference type="RefSeq" id="WP_276727935.1">
    <property type="nucleotide sequence ID" value="NZ_JAFKMR010000011.1"/>
</dbReference>
<evidence type="ECO:0000259" key="2">
    <source>
        <dbReference type="Pfam" id="PF13098"/>
    </source>
</evidence>
<keyword evidence="1" id="KW-0732">Signal</keyword>
<dbReference type="Gene3D" id="3.40.30.10">
    <property type="entry name" value="Glutaredoxin"/>
    <property type="match status" value="1"/>
</dbReference>
<dbReference type="InterPro" id="IPR006311">
    <property type="entry name" value="TAT_signal"/>
</dbReference>
<feature type="domain" description="Thioredoxin-like fold" evidence="2">
    <location>
        <begin position="53"/>
        <end position="190"/>
    </location>
</feature>